<evidence type="ECO:0000313" key="2">
    <source>
        <dbReference type="EMBL" id="MFD1646408.1"/>
    </source>
</evidence>
<name>A0ABD6DJY7_9EURY</name>
<dbReference type="AlphaFoldDB" id="A0ABD6DJY7"/>
<dbReference type="EMBL" id="JBHUDO010000002">
    <property type="protein sequence ID" value="MFD1646408.1"/>
    <property type="molecule type" value="Genomic_DNA"/>
</dbReference>
<organism evidence="2 3">
    <name type="scientific">Haloarchaeobius litoreus</name>
    <dbReference type="NCBI Taxonomy" id="755306"/>
    <lineage>
        <taxon>Archaea</taxon>
        <taxon>Methanobacteriati</taxon>
        <taxon>Methanobacteriota</taxon>
        <taxon>Stenosarchaea group</taxon>
        <taxon>Halobacteria</taxon>
        <taxon>Halobacteriales</taxon>
        <taxon>Halorubellaceae</taxon>
        <taxon>Haloarchaeobius</taxon>
    </lineage>
</organism>
<dbReference type="RefSeq" id="WP_256398072.1">
    <property type="nucleotide sequence ID" value="NZ_JANHJR010000001.1"/>
</dbReference>
<dbReference type="PROSITE" id="PS51257">
    <property type="entry name" value="PROKAR_LIPOPROTEIN"/>
    <property type="match status" value="1"/>
</dbReference>
<protein>
    <recommendedName>
        <fullName evidence="4">Tat (Twin-arginine translocation) pathway signal sequence</fullName>
    </recommendedName>
</protein>
<evidence type="ECO:0000256" key="1">
    <source>
        <dbReference type="SAM" id="MobiDB-lite"/>
    </source>
</evidence>
<accession>A0ABD6DJY7</accession>
<gene>
    <name evidence="2" type="ORF">ACFSBL_12020</name>
</gene>
<feature type="region of interest" description="Disordered" evidence="1">
    <location>
        <begin position="24"/>
        <end position="57"/>
    </location>
</feature>
<proteinExistence type="predicted"/>
<keyword evidence="3" id="KW-1185">Reference proteome</keyword>
<feature type="compositionally biased region" description="Low complexity" evidence="1">
    <location>
        <begin position="35"/>
        <end position="48"/>
    </location>
</feature>
<comment type="caution">
    <text evidence="2">The sequence shown here is derived from an EMBL/GenBank/DDBJ whole genome shotgun (WGS) entry which is preliminary data.</text>
</comment>
<dbReference type="Proteomes" id="UP001597034">
    <property type="component" value="Unassembled WGS sequence"/>
</dbReference>
<evidence type="ECO:0008006" key="4">
    <source>
        <dbReference type="Google" id="ProtNLM"/>
    </source>
</evidence>
<evidence type="ECO:0000313" key="3">
    <source>
        <dbReference type="Proteomes" id="UP001597034"/>
    </source>
</evidence>
<reference evidence="2 3" key="1">
    <citation type="journal article" date="2019" name="Int. J. Syst. Evol. Microbiol.">
        <title>The Global Catalogue of Microorganisms (GCM) 10K type strain sequencing project: providing services to taxonomists for standard genome sequencing and annotation.</title>
        <authorList>
            <consortium name="The Broad Institute Genomics Platform"/>
            <consortium name="The Broad Institute Genome Sequencing Center for Infectious Disease"/>
            <person name="Wu L."/>
            <person name="Ma J."/>
        </authorList>
    </citation>
    <scope>NUCLEOTIDE SEQUENCE [LARGE SCALE GENOMIC DNA]</scope>
    <source>
        <strain evidence="2 3">CGMCC 1.10390</strain>
    </source>
</reference>
<sequence length="153" mass="16479">MERRQFLAVAGSVAAAGCAGVTLRNSSSGDDGDADTALTVDDAPATDARTGDAASTPTPAAELEIFSTVSGTVDAGFQLQLYDSLRTVHERTRELKYGERAYLSGRLAEDTDYLFDLSVDGSLLVERPIYAGERVVLEIADRHTVRLVERRLL</sequence>